<evidence type="ECO:0000256" key="1">
    <source>
        <dbReference type="SAM" id="SignalP"/>
    </source>
</evidence>
<reference evidence="2" key="1">
    <citation type="submission" date="2023-01" db="EMBL/GenBank/DDBJ databases">
        <authorList>
            <person name="Van Ghelder C."/>
            <person name="Rancurel C."/>
        </authorList>
    </citation>
    <scope>NUCLEOTIDE SEQUENCE</scope>
    <source>
        <strain evidence="2">CNCM I-4278</strain>
    </source>
</reference>
<organism evidence="2 3">
    <name type="scientific">Periconia digitata</name>
    <dbReference type="NCBI Taxonomy" id="1303443"/>
    <lineage>
        <taxon>Eukaryota</taxon>
        <taxon>Fungi</taxon>
        <taxon>Dikarya</taxon>
        <taxon>Ascomycota</taxon>
        <taxon>Pezizomycotina</taxon>
        <taxon>Dothideomycetes</taxon>
        <taxon>Pleosporomycetidae</taxon>
        <taxon>Pleosporales</taxon>
        <taxon>Massarineae</taxon>
        <taxon>Periconiaceae</taxon>
        <taxon>Periconia</taxon>
    </lineage>
</organism>
<evidence type="ECO:0000313" key="2">
    <source>
        <dbReference type="EMBL" id="CAI6300309.1"/>
    </source>
</evidence>
<dbReference type="OrthoDB" id="10610643at2759"/>
<accession>A0A9W4XR86</accession>
<evidence type="ECO:0008006" key="4">
    <source>
        <dbReference type="Google" id="ProtNLM"/>
    </source>
</evidence>
<dbReference type="Proteomes" id="UP001152607">
    <property type="component" value="Unassembled WGS sequence"/>
</dbReference>
<gene>
    <name evidence="2" type="ORF">PDIGIT_LOCUS2810</name>
</gene>
<name>A0A9W4XR86_9PLEO</name>
<comment type="caution">
    <text evidence="2">The sequence shown here is derived from an EMBL/GenBank/DDBJ whole genome shotgun (WGS) entry which is preliminary data.</text>
</comment>
<feature type="chain" id="PRO_5040841775" description="Secreted protein" evidence="1">
    <location>
        <begin position="31"/>
        <end position="196"/>
    </location>
</feature>
<keyword evidence="3" id="KW-1185">Reference proteome</keyword>
<protein>
    <recommendedName>
        <fullName evidence="4">Secreted protein</fullName>
    </recommendedName>
</protein>
<keyword evidence="1" id="KW-0732">Signal</keyword>
<proteinExistence type="predicted"/>
<dbReference type="EMBL" id="CAOQHR010000002">
    <property type="protein sequence ID" value="CAI6300309.1"/>
    <property type="molecule type" value="Genomic_DNA"/>
</dbReference>
<evidence type="ECO:0000313" key="3">
    <source>
        <dbReference type="Proteomes" id="UP001152607"/>
    </source>
</evidence>
<dbReference type="AlphaFoldDB" id="A0A9W4XR86"/>
<feature type="signal peptide" evidence="1">
    <location>
        <begin position="1"/>
        <end position="30"/>
    </location>
</feature>
<sequence length="196" mass="21881">MRLVPFFLFLFPSIFIWQQLRHTALYVCYAVPPVASRAPSSDLRCPAQSNPSMDGLRDGVDQGECEAEAGQVMSVGLQLTLLLSYKMRATNAIWYSAQPRPWFQTWLLCSRLRVTGGAMPFSRLASWTASSAPHVRFDSVLTFGIADSESLCTLHFKSQAKRIFRVLWSCFPVCLRSANQTHLPGESHLDPLALAA</sequence>